<proteinExistence type="predicted"/>
<feature type="region of interest" description="Disordered" evidence="1">
    <location>
        <begin position="69"/>
        <end position="92"/>
    </location>
</feature>
<dbReference type="AlphaFoldDB" id="A0A7W7H2X2"/>
<comment type="caution">
    <text evidence="2">The sequence shown here is derived from an EMBL/GenBank/DDBJ whole genome shotgun (WGS) entry which is preliminary data.</text>
</comment>
<name>A0A7W7H2X2_9ACTN</name>
<evidence type="ECO:0000313" key="3">
    <source>
        <dbReference type="Proteomes" id="UP000546162"/>
    </source>
</evidence>
<gene>
    <name evidence="2" type="ORF">BJY16_006448</name>
</gene>
<sequence>MAGSAGLAAVLSFSAWGQFCLARLVSAGFRGMPLRMMSALDEAHARGVLRRAGGVYQFRHNLLQDHLAGRSWRPGPPASLDEHHLDPRRLDG</sequence>
<organism evidence="2 3">
    <name type="scientific">Actinoplanes octamycinicus</name>
    <dbReference type="NCBI Taxonomy" id="135948"/>
    <lineage>
        <taxon>Bacteria</taxon>
        <taxon>Bacillati</taxon>
        <taxon>Actinomycetota</taxon>
        <taxon>Actinomycetes</taxon>
        <taxon>Micromonosporales</taxon>
        <taxon>Micromonosporaceae</taxon>
        <taxon>Actinoplanes</taxon>
    </lineage>
</organism>
<evidence type="ECO:0000256" key="1">
    <source>
        <dbReference type="SAM" id="MobiDB-lite"/>
    </source>
</evidence>
<keyword evidence="3" id="KW-1185">Reference proteome</keyword>
<reference evidence="2 3" key="1">
    <citation type="submission" date="2020-08" db="EMBL/GenBank/DDBJ databases">
        <title>Sequencing the genomes of 1000 actinobacteria strains.</title>
        <authorList>
            <person name="Klenk H.-P."/>
        </authorList>
    </citation>
    <scope>NUCLEOTIDE SEQUENCE [LARGE SCALE GENOMIC DNA]</scope>
    <source>
        <strain evidence="2 3">DSM 45809</strain>
    </source>
</reference>
<dbReference type="RefSeq" id="WP_185043292.1">
    <property type="nucleotide sequence ID" value="NZ_BAABFG010000005.1"/>
</dbReference>
<dbReference type="Proteomes" id="UP000546162">
    <property type="component" value="Unassembled WGS sequence"/>
</dbReference>
<accession>A0A7W7H2X2</accession>
<protein>
    <submittedName>
        <fullName evidence="2">Uncharacterized protein</fullName>
    </submittedName>
</protein>
<feature type="compositionally biased region" description="Basic and acidic residues" evidence="1">
    <location>
        <begin position="80"/>
        <end position="92"/>
    </location>
</feature>
<dbReference type="EMBL" id="JACHNB010000001">
    <property type="protein sequence ID" value="MBB4742989.1"/>
    <property type="molecule type" value="Genomic_DNA"/>
</dbReference>
<evidence type="ECO:0000313" key="2">
    <source>
        <dbReference type="EMBL" id="MBB4742989.1"/>
    </source>
</evidence>